<dbReference type="InterPro" id="IPR020846">
    <property type="entry name" value="MFS_dom"/>
</dbReference>
<dbReference type="GO" id="GO:0022857">
    <property type="term" value="F:transmembrane transporter activity"/>
    <property type="evidence" value="ECO:0007669"/>
    <property type="project" value="InterPro"/>
</dbReference>
<dbReference type="InterPro" id="IPR036259">
    <property type="entry name" value="MFS_trans_sf"/>
</dbReference>
<feature type="transmembrane region" description="Helical" evidence="6">
    <location>
        <begin position="751"/>
        <end position="770"/>
    </location>
</feature>
<evidence type="ECO:0000256" key="6">
    <source>
        <dbReference type="SAM" id="Phobius"/>
    </source>
</evidence>
<dbReference type="InterPro" id="IPR011701">
    <property type="entry name" value="MFS"/>
</dbReference>
<feature type="domain" description="Major facilitator superfamily (MFS) profile" evidence="7">
    <location>
        <begin position="300"/>
        <end position="774"/>
    </location>
</feature>
<dbReference type="GO" id="GO:0005886">
    <property type="term" value="C:plasma membrane"/>
    <property type="evidence" value="ECO:0007669"/>
    <property type="project" value="TreeGrafter"/>
</dbReference>
<evidence type="ECO:0000256" key="3">
    <source>
        <dbReference type="ARBA" id="ARBA00022989"/>
    </source>
</evidence>
<evidence type="ECO:0000313" key="9">
    <source>
        <dbReference type="Proteomes" id="UP000053317"/>
    </source>
</evidence>
<comment type="caution">
    <text evidence="8">The sequence shown here is derived from an EMBL/GenBank/DDBJ whole genome shotgun (WGS) entry which is preliminary data.</text>
</comment>
<dbReference type="Proteomes" id="UP000053317">
    <property type="component" value="Unassembled WGS sequence"/>
</dbReference>
<feature type="region of interest" description="Disordered" evidence="5">
    <location>
        <begin position="487"/>
        <end position="531"/>
    </location>
</feature>
<accession>A0A0G2E3W1</accession>
<dbReference type="PANTHER" id="PTHR23502">
    <property type="entry name" value="MAJOR FACILITATOR SUPERFAMILY"/>
    <property type="match status" value="1"/>
</dbReference>
<dbReference type="SUPFAM" id="SSF103473">
    <property type="entry name" value="MFS general substrate transporter"/>
    <property type="match status" value="1"/>
</dbReference>
<organism evidence="8 9">
    <name type="scientific">Phaeomoniella chlamydospora</name>
    <name type="common">Phaeoacremonium chlamydosporum</name>
    <dbReference type="NCBI Taxonomy" id="158046"/>
    <lineage>
        <taxon>Eukaryota</taxon>
        <taxon>Fungi</taxon>
        <taxon>Dikarya</taxon>
        <taxon>Ascomycota</taxon>
        <taxon>Pezizomycotina</taxon>
        <taxon>Eurotiomycetes</taxon>
        <taxon>Chaetothyriomycetidae</taxon>
        <taxon>Phaeomoniellales</taxon>
        <taxon>Phaeomoniellaceae</taxon>
        <taxon>Phaeomoniella</taxon>
    </lineage>
</organism>
<feature type="compositionally biased region" description="Polar residues" evidence="5">
    <location>
        <begin position="493"/>
        <end position="507"/>
    </location>
</feature>
<feature type="transmembrane region" description="Helical" evidence="6">
    <location>
        <begin position="304"/>
        <end position="322"/>
    </location>
</feature>
<feature type="transmembrane region" description="Helical" evidence="6">
    <location>
        <begin position="569"/>
        <end position="590"/>
    </location>
</feature>
<keyword evidence="2 6" id="KW-0812">Transmembrane</keyword>
<dbReference type="FunFam" id="1.20.1250.20:FF:000319">
    <property type="entry name" value="MFS transporter, putative"/>
    <property type="match status" value="1"/>
</dbReference>
<dbReference type="PANTHER" id="PTHR23502:SF30">
    <property type="entry name" value="TRANSPORTER, PUTATIVE (AFU_ORTHOLOGUE AFUA_8G04702)-RELATED"/>
    <property type="match status" value="1"/>
</dbReference>
<dbReference type="Pfam" id="PF07690">
    <property type="entry name" value="MFS_1"/>
    <property type="match status" value="1"/>
</dbReference>
<evidence type="ECO:0000256" key="1">
    <source>
        <dbReference type="ARBA" id="ARBA00004141"/>
    </source>
</evidence>
<keyword evidence="9" id="KW-1185">Reference proteome</keyword>
<evidence type="ECO:0000259" key="7">
    <source>
        <dbReference type="PROSITE" id="PS50850"/>
    </source>
</evidence>
<protein>
    <submittedName>
        <fullName evidence="8">Putative mfs transporter</fullName>
    </submittedName>
</protein>
<feature type="transmembrane region" description="Helical" evidence="6">
    <location>
        <begin position="342"/>
        <end position="359"/>
    </location>
</feature>
<reference evidence="8 9" key="1">
    <citation type="submission" date="2015-05" db="EMBL/GenBank/DDBJ databases">
        <title>Distinctive expansion of gene families associated with plant cell wall degradation and secondary metabolism in the genomes of grapevine trunk pathogens.</title>
        <authorList>
            <person name="Lawrence D.P."/>
            <person name="Travadon R."/>
            <person name="Rolshausen P.E."/>
            <person name="Baumgartner K."/>
        </authorList>
    </citation>
    <scope>NUCLEOTIDE SEQUENCE [LARGE SCALE GENOMIC DNA]</scope>
    <source>
        <strain evidence="8">UCRPC4</strain>
    </source>
</reference>
<feature type="transmembrane region" description="Helical" evidence="6">
    <location>
        <begin position="720"/>
        <end position="739"/>
    </location>
</feature>
<feature type="transmembrane region" description="Helical" evidence="6">
    <location>
        <begin position="657"/>
        <end position="676"/>
    </location>
</feature>
<feature type="transmembrane region" description="Helical" evidence="6">
    <location>
        <begin position="610"/>
        <end position="636"/>
    </location>
</feature>
<dbReference type="AlphaFoldDB" id="A0A0G2E3W1"/>
<name>A0A0G2E3W1_PHACM</name>
<feature type="transmembrane region" description="Helical" evidence="6">
    <location>
        <begin position="452"/>
        <end position="474"/>
    </location>
</feature>
<feature type="transmembrane region" description="Helical" evidence="6">
    <location>
        <begin position="424"/>
        <end position="446"/>
    </location>
</feature>
<feature type="transmembrane region" description="Helical" evidence="6">
    <location>
        <begin position="395"/>
        <end position="417"/>
    </location>
</feature>
<proteinExistence type="predicted"/>
<evidence type="ECO:0000256" key="2">
    <source>
        <dbReference type="ARBA" id="ARBA00022692"/>
    </source>
</evidence>
<evidence type="ECO:0000256" key="4">
    <source>
        <dbReference type="ARBA" id="ARBA00023136"/>
    </source>
</evidence>
<feature type="transmembrane region" description="Helical" evidence="6">
    <location>
        <begin position="366"/>
        <end position="383"/>
    </location>
</feature>
<evidence type="ECO:0000256" key="5">
    <source>
        <dbReference type="SAM" id="MobiDB-lite"/>
    </source>
</evidence>
<sequence>MNEQPQQISWEQGIDSPHSYLSNNLTSSGALINDSESQTANTDLFDGEVYEDFTSMLTDQDGLDFYFGPIQGQEALESSNQIDLGNVPEIRFPMPVEDPYAQISPTANGVAIPKLRLHKREVRDPLTELEATLSSSSINPLGEVKSLTFLNFFQGYQTAHPEIVTLLDHDTTSNLRKFWAAVVPAYAKYQLTIQGSAAYSYSPGGKLMHKRPSRFKKFHTAQFQFKRLLDRKRGPKSPIGKKWKAFIGGLGEGTVHLVDLEGTMHAKHASGQQKDIVLVPAPSRDPDDPLNWSPRRKLLSTTSMCMYTLMVGIASAAIYSVLEPISDDTGLTLNDLNSGTGYMFLFFGWGCLIWQPLALQYGKRPVYLFSLLATTAIMVWAPYTKSNGQWIANKILQGFFGAPIESLCEISVTDIYFTHERGHYMAIYALFLAGSNFFAPIISGFISDSQGWQWVLYWCAIFCGIGFIFCYFFMEETNYHRDTITGLEESQPDSDQPSPTEKGANTTDTEKDPGDDQSPAQTEPSTPEEGISGAVASYKKKTYAQKLALFQPGTFTRPNRLGGMMLRPLIFMSFPVIFYAGFSYGSNLVWFNVLNATASLILGGKPYNFAASMVGLSYISPLIGVIVGSAYTGPFGDRFVIKMARWNKGIMEPEHRLWLFSASLLLIPGGLLLWGVGAAQEVHWFGLVFAMGVIALTNTIGIQVSISYCVDSYRDLSGEAMITVIIVRNTMSFAIGYGITPWVSDMGYQNTFITAAFAGLAQVLTFLIFVKWGKKMRKASVHRYWKYVQEMAAAGLTH</sequence>
<keyword evidence="4 6" id="KW-0472">Membrane</keyword>
<dbReference type="Gene3D" id="1.20.1250.20">
    <property type="entry name" value="MFS general substrate transporter like domains"/>
    <property type="match status" value="1"/>
</dbReference>
<dbReference type="PROSITE" id="PS50850">
    <property type="entry name" value="MFS"/>
    <property type="match status" value="1"/>
</dbReference>
<comment type="subcellular location">
    <subcellularLocation>
        <location evidence="1">Membrane</location>
        <topology evidence="1">Multi-pass membrane protein</topology>
    </subcellularLocation>
</comment>
<gene>
    <name evidence="8" type="ORF">UCRPC4_g05551</name>
</gene>
<keyword evidence="3 6" id="KW-1133">Transmembrane helix</keyword>
<dbReference type="OrthoDB" id="5215911at2759"/>
<dbReference type="EMBL" id="LCWF01000146">
    <property type="protein sequence ID" value="KKY17409.1"/>
    <property type="molecule type" value="Genomic_DNA"/>
</dbReference>
<reference evidence="8 9" key="2">
    <citation type="submission" date="2015-05" db="EMBL/GenBank/DDBJ databases">
        <authorList>
            <person name="Morales-Cruz A."/>
            <person name="Amrine K.C."/>
            <person name="Cantu D."/>
        </authorList>
    </citation>
    <scope>NUCLEOTIDE SEQUENCE [LARGE SCALE GENOMIC DNA]</scope>
    <source>
        <strain evidence="8">UCRPC4</strain>
    </source>
</reference>
<feature type="transmembrane region" description="Helical" evidence="6">
    <location>
        <begin position="682"/>
        <end position="708"/>
    </location>
</feature>
<evidence type="ECO:0000313" key="8">
    <source>
        <dbReference type="EMBL" id="KKY17409.1"/>
    </source>
</evidence>